<dbReference type="SUPFAM" id="SSF63446">
    <property type="entry name" value="Type I dockerin domain"/>
    <property type="match status" value="1"/>
</dbReference>
<evidence type="ECO:0000259" key="3">
    <source>
        <dbReference type="PROSITE" id="PS50853"/>
    </source>
</evidence>
<accession>A0A1H0D0H5</accession>
<dbReference type="Gene3D" id="3.20.20.80">
    <property type="entry name" value="Glycosidases"/>
    <property type="match status" value="1"/>
</dbReference>
<dbReference type="Pfam" id="PF21365">
    <property type="entry name" value="Glyco_hydro_31_3rd"/>
    <property type="match status" value="1"/>
</dbReference>
<dbReference type="SUPFAM" id="SSF49384">
    <property type="entry name" value="Carbohydrate-binding domain"/>
    <property type="match status" value="1"/>
</dbReference>
<evidence type="ECO:0000256" key="1">
    <source>
        <dbReference type="ARBA" id="ARBA00007806"/>
    </source>
</evidence>
<dbReference type="InterPro" id="IPR036116">
    <property type="entry name" value="FN3_sf"/>
</dbReference>
<dbReference type="InterPro" id="IPR033403">
    <property type="entry name" value="DUF5110"/>
</dbReference>
<organism evidence="5 6">
    <name type="scientific">Pedobacter steynii</name>
    <dbReference type="NCBI Taxonomy" id="430522"/>
    <lineage>
        <taxon>Bacteria</taxon>
        <taxon>Pseudomonadati</taxon>
        <taxon>Bacteroidota</taxon>
        <taxon>Sphingobacteriia</taxon>
        <taxon>Sphingobacteriales</taxon>
        <taxon>Sphingobacteriaceae</taxon>
        <taxon>Pedobacter</taxon>
    </lineage>
</organism>
<dbReference type="InterPro" id="IPR036439">
    <property type="entry name" value="Dockerin_dom_sf"/>
</dbReference>
<dbReference type="Gene3D" id="2.60.40.1760">
    <property type="entry name" value="glycosyl hydrolase (family 31)"/>
    <property type="match status" value="1"/>
</dbReference>
<dbReference type="InterPro" id="IPR000322">
    <property type="entry name" value="Glyco_hydro_31_TIM"/>
</dbReference>
<dbReference type="Proteomes" id="UP000183200">
    <property type="component" value="Unassembled WGS sequence"/>
</dbReference>
<dbReference type="InterPro" id="IPR003961">
    <property type="entry name" value="FN3_dom"/>
</dbReference>
<evidence type="ECO:0000313" key="6">
    <source>
        <dbReference type="Proteomes" id="UP000183200"/>
    </source>
</evidence>
<feature type="domain" description="Fibronectin type-III" evidence="3">
    <location>
        <begin position="887"/>
        <end position="971"/>
    </location>
</feature>
<dbReference type="InterPro" id="IPR018247">
    <property type="entry name" value="EF_Hand_1_Ca_BS"/>
</dbReference>
<dbReference type="PROSITE" id="PS51766">
    <property type="entry name" value="DOCKERIN"/>
    <property type="match status" value="1"/>
</dbReference>
<dbReference type="SUPFAM" id="SSF49785">
    <property type="entry name" value="Galactose-binding domain-like"/>
    <property type="match status" value="1"/>
</dbReference>
<dbReference type="STRING" id="430522.BFS30_17250"/>
<dbReference type="InterPro" id="IPR048395">
    <property type="entry name" value="Glyco_hydro_31_C"/>
</dbReference>
<dbReference type="PROSITE" id="PS00018">
    <property type="entry name" value="EF_HAND_1"/>
    <property type="match status" value="2"/>
</dbReference>
<dbReference type="Gene3D" id="2.60.40.1180">
    <property type="entry name" value="Golgi alpha-mannosidase II"/>
    <property type="match status" value="2"/>
</dbReference>
<dbReference type="InterPro" id="IPR008965">
    <property type="entry name" value="CBM2/CBM3_carb-bd_dom_sf"/>
</dbReference>
<dbReference type="Pfam" id="PF17137">
    <property type="entry name" value="DUF5110"/>
    <property type="match status" value="1"/>
</dbReference>
<evidence type="ECO:0000259" key="2">
    <source>
        <dbReference type="PROSITE" id="PS50022"/>
    </source>
</evidence>
<dbReference type="SUPFAM" id="SSF74650">
    <property type="entry name" value="Galactose mutarotase-like"/>
    <property type="match status" value="1"/>
</dbReference>
<dbReference type="CDD" id="cd14254">
    <property type="entry name" value="Dockerin_II"/>
    <property type="match status" value="1"/>
</dbReference>
<feature type="domain" description="Dockerin" evidence="4">
    <location>
        <begin position="1111"/>
        <end position="1180"/>
    </location>
</feature>
<dbReference type="Gene3D" id="1.10.1330.10">
    <property type="entry name" value="Dockerin domain"/>
    <property type="match status" value="1"/>
</dbReference>
<evidence type="ECO:0000313" key="5">
    <source>
        <dbReference type="EMBL" id="SDN63670.1"/>
    </source>
</evidence>
<feature type="domain" description="F5/8 type C" evidence="2">
    <location>
        <begin position="959"/>
        <end position="1110"/>
    </location>
</feature>
<protein>
    <submittedName>
        <fullName evidence="5">Alpha-glucosidase, glycosyl hydrolase family GH31</fullName>
    </submittedName>
</protein>
<dbReference type="GO" id="GO:0000272">
    <property type="term" value="P:polysaccharide catabolic process"/>
    <property type="evidence" value="ECO:0007669"/>
    <property type="project" value="InterPro"/>
</dbReference>
<comment type="similarity">
    <text evidence="1">Belongs to the glycosyl hydrolase 31 family.</text>
</comment>
<dbReference type="GO" id="GO:0030246">
    <property type="term" value="F:carbohydrate binding"/>
    <property type="evidence" value="ECO:0007669"/>
    <property type="project" value="InterPro"/>
</dbReference>
<dbReference type="InterPro" id="IPR011013">
    <property type="entry name" value="Gal_mutarotase_sf_dom"/>
</dbReference>
<dbReference type="InterPro" id="IPR000421">
    <property type="entry name" value="FA58C"/>
</dbReference>
<dbReference type="Pfam" id="PF13802">
    <property type="entry name" value="Gal_mutarotas_2"/>
    <property type="match status" value="1"/>
</dbReference>
<dbReference type="SUPFAM" id="SSF49265">
    <property type="entry name" value="Fibronectin type III"/>
    <property type="match status" value="1"/>
</dbReference>
<dbReference type="InterPro" id="IPR051816">
    <property type="entry name" value="Glycosyl_Hydrolase_31"/>
</dbReference>
<reference evidence="6" key="1">
    <citation type="submission" date="2016-10" db="EMBL/GenBank/DDBJ databases">
        <authorList>
            <person name="Varghese N."/>
            <person name="Submissions S."/>
        </authorList>
    </citation>
    <scope>NUCLEOTIDE SEQUENCE [LARGE SCALE GENOMIC DNA]</scope>
    <source>
        <strain evidence="6">DSM 19110</strain>
    </source>
</reference>
<proteinExistence type="inferred from homology"/>
<dbReference type="InterPro" id="IPR016134">
    <property type="entry name" value="Dockerin_dom"/>
</dbReference>
<dbReference type="Pfam" id="PF00754">
    <property type="entry name" value="F5_F8_type_C"/>
    <property type="match status" value="1"/>
</dbReference>
<keyword evidence="6" id="KW-1185">Reference proteome</keyword>
<dbReference type="SUPFAM" id="SSF51445">
    <property type="entry name" value="(Trans)glycosidases"/>
    <property type="match status" value="1"/>
</dbReference>
<dbReference type="InterPro" id="IPR017853">
    <property type="entry name" value="GH"/>
</dbReference>
<dbReference type="Pfam" id="PF00404">
    <property type="entry name" value="Dockerin_1"/>
    <property type="match status" value="1"/>
</dbReference>
<dbReference type="PANTHER" id="PTHR43863">
    <property type="entry name" value="HYDROLASE, PUTATIVE (AFU_ORTHOLOGUE AFUA_1G03140)-RELATED"/>
    <property type="match status" value="1"/>
</dbReference>
<dbReference type="InterPro" id="IPR008979">
    <property type="entry name" value="Galactose-bd-like_sf"/>
</dbReference>
<dbReference type="PANTHER" id="PTHR43863:SF2">
    <property type="entry name" value="MALTASE-GLUCOAMYLASE"/>
    <property type="match status" value="1"/>
</dbReference>
<dbReference type="InterPro" id="IPR013780">
    <property type="entry name" value="Glyco_hydro_b"/>
</dbReference>
<dbReference type="Gene3D" id="2.60.40.10">
    <property type="entry name" value="Immunoglobulins"/>
    <property type="match status" value="1"/>
</dbReference>
<dbReference type="Gene3D" id="2.60.120.260">
    <property type="entry name" value="Galactose-binding domain-like"/>
    <property type="match status" value="1"/>
</dbReference>
<dbReference type="CDD" id="cd00063">
    <property type="entry name" value="FN3"/>
    <property type="match status" value="1"/>
</dbReference>
<dbReference type="SUPFAM" id="SSF51011">
    <property type="entry name" value="Glycosyl hydrolase domain"/>
    <property type="match status" value="1"/>
</dbReference>
<gene>
    <name evidence="5" type="ORF">SAMN05421820_108272</name>
</gene>
<dbReference type="Pfam" id="PF01055">
    <property type="entry name" value="Glyco_hydro_31_2nd"/>
    <property type="match status" value="1"/>
</dbReference>
<dbReference type="InterPro" id="IPR013783">
    <property type="entry name" value="Ig-like_fold"/>
</dbReference>
<evidence type="ECO:0000259" key="4">
    <source>
        <dbReference type="PROSITE" id="PS51766"/>
    </source>
</evidence>
<keyword evidence="5" id="KW-0378">Hydrolase</keyword>
<dbReference type="CDD" id="cd14752">
    <property type="entry name" value="GH31_N"/>
    <property type="match status" value="1"/>
</dbReference>
<dbReference type="InterPro" id="IPR002105">
    <property type="entry name" value="Dockerin_1_rpt"/>
</dbReference>
<dbReference type="InterPro" id="IPR025887">
    <property type="entry name" value="Glyco_hydro_31_N_dom"/>
</dbReference>
<dbReference type="PROSITE" id="PS50022">
    <property type="entry name" value="FA58C_3"/>
    <property type="match status" value="1"/>
</dbReference>
<name>A0A1H0D0H5_9SPHI</name>
<dbReference type="CDD" id="cd06596">
    <property type="entry name" value="GH31_CPE1046"/>
    <property type="match status" value="1"/>
</dbReference>
<dbReference type="GO" id="GO:0004553">
    <property type="term" value="F:hydrolase activity, hydrolyzing O-glycosyl compounds"/>
    <property type="evidence" value="ECO:0007669"/>
    <property type="project" value="InterPro"/>
</dbReference>
<dbReference type="EMBL" id="FNGY01000008">
    <property type="protein sequence ID" value="SDN63670.1"/>
    <property type="molecule type" value="Genomic_DNA"/>
</dbReference>
<sequence>MTNGMPTGTCQHEISEKPILRMMKKLFGDANPKNAVLLALAFPLLVSYIPASAMPKMNIVKQAMMRGQKVISAKKINSTSVELLFSDNQRLTLDFYGGNMFRLFQDNSGGFIRDPEAKPDAKILVDNPRRAVSKLELSDDNHQITISTDKITVLIDKNTSLLKVINQATKAVVLEEAAPINFEKGKVTLTLKEQPQEYFYGGGVQNGRFSHKGKAISIENQNSWTDGGVASPTPFYWSSNGYGMMWHTFKKGKYDFGAKEKGLVKLSHDSDYLDAFFMVSDGASALLNDFYQLTGNPILLPKFGFYQGHLNAYNRDFWKEDEKGTLFEDGKRYKEGQKDNGGIKESLNGEKNNYQFSARAVIDRYKKNDMPFGWLLPNDGYGAGYGQTETLDGNIQNLKSLGDYARKNGVEIGLWTQSDLHPKPEVSALLQRDIIKEVRDAGVRVLKTDVAWVGAGYSFGLNGVADVAQIIPYYGNSSRPFIISLDGWAGTQRYAGVWSGDQTGGVWEYIRFHIPTYIGSGLSGQPNITSDMDGIFGGKNPAINARDFQWKTFTPMELNMDGWGANEKYPHALAEPVTSINRNYLKLKSELMPYAYSISRAAVTGLPMIRAMFLEYPNAYTQGTATQYQFLYGPYFLVAPIYQATKSDDKGNDIRNGIYLPEGTWIDYFSGEQYAGNSILNTFDAPLWKLPLFVKSGAIIPMSNPNNNVAEINKGKRIYEFYPAGKTSFTEYDDDGVTEAYKLGKGTSSLIESEQDKNKVTVTVHPAKGDFDGFVKEKTTEFRINVTEKPKKLSAKIGNNKVKLTEVNSIEEFQKADNVYFYEAKPNLNKYATKGSEFEKVILTKNAQLLVKLASTDIALNEVSVVVEGFKFEPVDQQRISSGTLSVPANARITEKNTEAYTLKPTWNKVDHADFYEIDFNGMHYTTIRDTTLLFDGLLAETPYSFKLRAVNKDGFSDWTEVKATTKSNPLEFAISGIVAETTAENQEESEIDKLFDYDEGNMWHTKWGVKSVPFDIVMDLKSINQLDKFHYLPRRGRGNGILLKGKVFYSNNKENWTEAGSFEWKNAEDVKIFNFANHPTARFIKIAVADAVGGFGSGRELYVFKVPGTESYLPGDINNDRLIDMNDFTSYTNYTGLKKGDADFEGYISNGDINKNDRIDAYDISVVATQLSGGVEAPKTEKVSGKIEISAAKPSYNKDEIVEIKVKGLNLKSVNALGFALPYLSADYEFISVQNLNIKVKQMENLTNDRLHTNGDKVLYPTFVNVGNKETLNGNTELFVLKLKAKRKLNFNLKAVEGLLVDKNLNTVKF</sequence>
<dbReference type="PROSITE" id="PS50853">
    <property type="entry name" value="FN3"/>
    <property type="match status" value="1"/>
</dbReference>